<dbReference type="WBParaSite" id="SMUV_0001077301-mRNA-1">
    <property type="protein sequence ID" value="SMUV_0001077301-mRNA-1"/>
    <property type="gene ID" value="SMUV_0001077301"/>
</dbReference>
<evidence type="ECO:0000313" key="4">
    <source>
        <dbReference type="WBParaSite" id="SMUV_0001077301-mRNA-1"/>
    </source>
</evidence>
<feature type="region of interest" description="Disordered" evidence="1">
    <location>
        <begin position="85"/>
        <end position="114"/>
    </location>
</feature>
<reference evidence="4" key="1">
    <citation type="submission" date="2017-02" db="UniProtKB">
        <authorList>
            <consortium name="WormBaseParasite"/>
        </authorList>
    </citation>
    <scope>IDENTIFICATION</scope>
</reference>
<keyword evidence="2" id="KW-0732">Signal</keyword>
<protein>
    <submittedName>
        <fullName evidence="4">Secreted protein</fullName>
    </submittedName>
</protein>
<dbReference type="Proteomes" id="UP000046393">
    <property type="component" value="Unplaced"/>
</dbReference>
<organism evidence="3 4">
    <name type="scientific">Syphacia muris</name>
    <dbReference type="NCBI Taxonomy" id="451379"/>
    <lineage>
        <taxon>Eukaryota</taxon>
        <taxon>Metazoa</taxon>
        <taxon>Ecdysozoa</taxon>
        <taxon>Nematoda</taxon>
        <taxon>Chromadorea</taxon>
        <taxon>Rhabditida</taxon>
        <taxon>Spirurina</taxon>
        <taxon>Oxyuridomorpha</taxon>
        <taxon>Oxyuroidea</taxon>
        <taxon>Oxyuridae</taxon>
        <taxon>Syphacia</taxon>
    </lineage>
</organism>
<feature type="signal peptide" evidence="2">
    <location>
        <begin position="1"/>
        <end position="21"/>
    </location>
</feature>
<dbReference type="AlphaFoldDB" id="A0A0N5B0H1"/>
<feature type="compositionally biased region" description="Basic and acidic residues" evidence="1">
    <location>
        <begin position="22"/>
        <end position="43"/>
    </location>
</feature>
<feature type="region of interest" description="Disordered" evidence="1">
    <location>
        <begin position="21"/>
        <end position="43"/>
    </location>
</feature>
<feature type="chain" id="PRO_5005893699" evidence="2">
    <location>
        <begin position="22"/>
        <end position="199"/>
    </location>
</feature>
<sequence length="199" mass="22099">MQNLLLLLILMAMRMLELVSEEDGKGENEGRKESREREREGERVSSREIDVVGVIKSFLLYLTSLSLAVEIDDDGFLKIEKEELSNDDDDDTGGFCSAKRKHGNDDDGGGDDNCEGQEAHFEIFSQTYDDNDSKTLIHQRILHLLIDLNIWNESSGSDDGFLMVADVKCRCKSTSQTMTQMRMHDAAATAAGDADAADA</sequence>
<evidence type="ECO:0000313" key="3">
    <source>
        <dbReference type="Proteomes" id="UP000046393"/>
    </source>
</evidence>
<name>A0A0N5B0H1_9BILA</name>
<keyword evidence="3" id="KW-1185">Reference proteome</keyword>
<accession>A0A0N5B0H1</accession>
<proteinExistence type="predicted"/>
<evidence type="ECO:0000256" key="2">
    <source>
        <dbReference type="SAM" id="SignalP"/>
    </source>
</evidence>
<evidence type="ECO:0000256" key="1">
    <source>
        <dbReference type="SAM" id="MobiDB-lite"/>
    </source>
</evidence>